<sequence>MKKHLTPLRYPGGKSKLYLFITKLIENNFSFKPVYVEAFAGGAGLAFQLLFNEKVSEIYLNDLDENIYAFWASVLYETNALISLIEKTEVNVETWRQQKAIYKDNSCNKTTLQKGFATFFLNRTNRSGILSAGPMGGYEQKGNYKIDSRFNKPPLIALIRQIASFKDKIFLSNLDAKEFIASVDAQKDNLLFYLDSPYFLKGANLYPHFFKEQNHIELFEVLNKLRNKWLLTYDDHEFIHSLYHDYNPSFFDLNYSVQTKRVAQEILIFSHNFIKKF</sequence>
<protein>
    <recommendedName>
        <fullName evidence="2">site-specific DNA-methyltransferase (adenine-specific)</fullName>
        <ecNumber evidence="2">2.1.1.72</ecNumber>
    </recommendedName>
</protein>
<keyword evidence="8" id="KW-1185">Reference proteome</keyword>
<accession>A0A851H967</accession>
<reference evidence="7 8" key="1">
    <citation type="submission" date="2020-06" db="EMBL/GenBank/DDBJ databases">
        <title>Draft genome sequence of Candidatus Phytoplasma pruni (X-disease group, subgroup 16SrIII-B) strain ChTDIII from Argentina.</title>
        <authorList>
            <person name="Fernandez F.D."/>
            <person name="Zuebert C."/>
            <person name="Huettel B."/>
            <person name="Kube M."/>
            <person name="Conci L.R."/>
        </authorList>
    </citation>
    <scope>NUCLEOTIDE SEQUENCE [LARGE SCALE GENOMIC DNA]</scope>
    <source>
        <strain evidence="7 8">ChTDIII</strain>
    </source>
</reference>
<dbReference type="Proteomes" id="UP000568109">
    <property type="component" value="Unassembled WGS sequence"/>
</dbReference>
<keyword evidence="4" id="KW-0808">Transferase</keyword>
<dbReference type="RefSeq" id="WP_178733877.1">
    <property type="nucleotide sequence ID" value="NZ_JABUOH010000001.1"/>
</dbReference>
<dbReference type="InterPro" id="IPR012263">
    <property type="entry name" value="M_m6A_EcoRV"/>
</dbReference>
<dbReference type="GO" id="GO:0006298">
    <property type="term" value="P:mismatch repair"/>
    <property type="evidence" value="ECO:0007669"/>
    <property type="project" value="TreeGrafter"/>
</dbReference>
<keyword evidence="3 7" id="KW-0489">Methyltransferase</keyword>
<comment type="catalytic activity">
    <reaction evidence="6">
        <text>a 2'-deoxyadenosine in DNA + S-adenosyl-L-methionine = an N(6)-methyl-2'-deoxyadenosine in DNA + S-adenosyl-L-homocysteine + H(+)</text>
        <dbReference type="Rhea" id="RHEA:15197"/>
        <dbReference type="Rhea" id="RHEA-COMP:12418"/>
        <dbReference type="Rhea" id="RHEA-COMP:12419"/>
        <dbReference type="ChEBI" id="CHEBI:15378"/>
        <dbReference type="ChEBI" id="CHEBI:57856"/>
        <dbReference type="ChEBI" id="CHEBI:59789"/>
        <dbReference type="ChEBI" id="CHEBI:90615"/>
        <dbReference type="ChEBI" id="CHEBI:90616"/>
        <dbReference type="EC" id="2.1.1.72"/>
    </reaction>
</comment>
<dbReference type="InterPro" id="IPR012327">
    <property type="entry name" value="MeTrfase_D12"/>
</dbReference>
<gene>
    <name evidence="7" type="ORF">HR065_00010</name>
</gene>
<dbReference type="EC" id="2.1.1.72" evidence="2"/>
<evidence type="ECO:0000256" key="4">
    <source>
        <dbReference type="ARBA" id="ARBA00022679"/>
    </source>
</evidence>
<dbReference type="AlphaFoldDB" id="A0A851H967"/>
<dbReference type="PANTHER" id="PTHR30481">
    <property type="entry name" value="DNA ADENINE METHYLASE"/>
    <property type="match status" value="1"/>
</dbReference>
<evidence type="ECO:0000313" key="8">
    <source>
        <dbReference type="Proteomes" id="UP000568109"/>
    </source>
</evidence>
<evidence type="ECO:0000313" key="7">
    <source>
        <dbReference type="EMBL" id="NWN45472.1"/>
    </source>
</evidence>
<dbReference type="SUPFAM" id="SSF53335">
    <property type="entry name" value="S-adenosyl-L-methionine-dependent methyltransferases"/>
    <property type="match status" value="1"/>
</dbReference>
<evidence type="ECO:0000256" key="5">
    <source>
        <dbReference type="ARBA" id="ARBA00022691"/>
    </source>
</evidence>
<organism evidence="7 8">
    <name type="scientific">Candidatus Phytoplasma pruni</name>
    <dbReference type="NCBI Taxonomy" id="479893"/>
    <lineage>
        <taxon>Bacteria</taxon>
        <taxon>Bacillati</taxon>
        <taxon>Mycoplasmatota</taxon>
        <taxon>Mollicutes</taxon>
        <taxon>Acholeplasmatales</taxon>
        <taxon>Acholeplasmataceae</taxon>
        <taxon>Candidatus Phytoplasma</taxon>
        <taxon>16SrIII (X-disease group)</taxon>
    </lineage>
</organism>
<dbReference type="PIRSF" id="PIRSF000398">
    <property type="entry name" value="M_m6A_EcoRV"/>
    <property type="match status" value="1"/>
</dbReference>
<proteinExistence type="inferred from homology"/>
<evidence type="ECO:0000256" key="2">
    <source>
        <dbReference type="ARBA" id="ARBA00011900"/>
    </source>
</evidence>
<dbReference type="InterPro" id="IPR029063">
    <property type="entry name" value="SAM-dependent_MTases_sf"/>
</dbReference>
<dbReference type="InterPro" id="IPR023095">
    <property type="entry name" value="Ade_MeTrfase_dom_2"/>
</dbReference>
<dbReference type="PRINTS" id="PR00505">
    <property type="entry name" value="D12N6MTFRASE"/>
</dbReference>
<dbReference type="Gene3D" id="3.40.50.150">
    <property type="entry name" value="Vaccinia Virus protein VP39"/>
    <property type="match status" value="1"/>
</dbReference>
<evidence type="ECO:0000256" key="3">
    <source>
        <dbReference type="ARBA" id="ARBA00022603"/>
    </source>
</evidence>
<keyword evidence="5" id="KW-0949">S-adenosyl-L-methionine</keyword>
<comment type="caution">
    <text evidence="7">The sequence shown here is derived from an EMBL/GenBank/DDBJ whole genome shotgun (WGS) entry which is preliminary data.</text>
</comment>
<dbReference type="GO" id="GO:1904047">
    <property type="term" value="F:S-adenosyl-L-methionine binding"/>
    <property type="evidence" value="ECO:0007669"/>
    <property type="project" value="TreeGrafter"/>
</dbReference>
<dbReference type="GO" id="GO:0043565">
    <property type="term" value="F:sequence-specific DNA binding"/>
    <property type="evidence" value="ECO:0007669"/>
    <property type="project" value="TreeGrafter"/>
</dbReference>
<dbReference type="EMBL" id="JABUOH010000001">
    <property type="protein sequence ID" value="NWN45472.1"/>
    <property type="molecule type" value="Genomic_DNA"/>
</dbReference>
<dbReference type="GO" id="GO:0032259">
    <property type="term" value="P:methylation"/>
    <property type="evidence" value="ECO:0007669"/>
    <property type="project" value="UniProtKB-KW"/>
</dbReference>
<evidence type="ECO:0000256" key="1">
    <source>
        <dbReference type="ARBA" id="ARBA00006594"/>
    </source>
</evidence>
<comment type="similarity">
    <text evidence="1">Belongs to the N(4)/N(6)-methyltransferase family.</text>
</comment>
<dbReference type="PANTHER" id="PTHR30481:SF2">
    <property type="entry name" value="SITE-SPECIFIC DNA-METHYLTRANSFERASE (ADENINE-SPECIFIC)"/>
    <property type="match status" value="1"/>
</dbReference>
<dbReference type="GO" id="GO:0009307">
    <property type="term" value="P:DNA restriction-modification system"/>
    <property type="evidence" value="ECO:0007669"/>
    <property type="project" value="InterPro"/>
</dbReference>
<dbReference type="Gene3D" id="1.10.1020.10">
    <property type="entry name" value="Adenine-specific Methyltransferase, Domain 2"/>
    <property type="match status" value="1"/>
</dbReference>
<name>A0A851H967_9MOLU</name>
<evidence type="ECO:0000256" key="6">
    <source>
        <dbReference type="ARBA" id="ARBA00047942"/>
    </source>
</evidence>
<dbReference type="GO" id="GO:0009007">
    <property type="term" value="F:site-specific DNA-methyltransferase (adenine-specific) activity"/>
    <property type="evidence" value="ECO:0007669"/>
    <property type="project" value="UniProtKB-EC"/>
</dbReference>